<name>A0A133PQU9_9FIRM</name>
<evidence type="ECO:0000256" key="7">
    <source>
        <dbReference type="SAM" id="Phobius"/>
    </source>
</evidence>
<comment type="caution">
    <text evidence="9">The sequence shown here is derived from an EMBL/GenBank/DDBJ whole genome shotgun (WGS) entry which is preliminary data.</text>
</comment>
<protein>
    <submittedName>
        <fullName evidence="9">Putative membrane protein</fullName>
    </submittedName>
</protein>
<keyword evidence="4 7" id="KW-0812">Transmembrane</keyword>
<evidence type="ECO:0000259" key="8">
    <source>
        <dbReference type="Pfam" id="PF00892"/>
    </source>
</evidence>
<feature type="transmembrane region" description="Helical" evidence="7">
    <location>
        <begin position="173"/>
        <end position="189"/>
    </location>
</feature>
<feature type="transmembrane region" description="Helical" evidence="7">
    <location>
        <begin position="146"/>
        <end position="167"/>
    </location>
</feature>
<dbReference type="PANTHER" id="PTHR32322">
    <property type="entry name" value="INNER MEMBRANE TRANSPORTER"/>
    <property type="match status" value="1"/>
</dbReference>
<keyword evidence="3" id="KW-1003">Cell membrane</keyword>
<evidence type="ECO:0000256" key="3">
    <source>
        <dbReference type="ARBA" id="ARBA00022475"/>
    </source>
</evidence>
<comment type="similarity">
    <text evidence="2">Belongs to the EamA transporter family.</text>
</comment>
<feature type="domain" description="EamA" evidence="8">
    <location>
        <begin position="15"/>
        <end position="158"/>
    </location>
</feature>
<dbReference type="GO" id="GO:0005886">
    <property type="term" value="C:plasma membrane"/>
    <property type="evidence" value="ECO:0007669"/>
    <property type="project" value="UniProtKB-SubCell"/>
</dbReference>
<dbReference type="EMBL" id="LRQE01000021">
    <property type="protein sequence ID" value="KXA31020.1"/>
    <property type="molecule type" value="Genomic_DNA"/>
</dbReference>
<evidence type="ECO:0000313" key="9">
    <source>
        <dbReference type="EMBL" id="KXA31020.1"/>
    </source>
</evidence>
<dbReference type="PATRIC" id="fig|54005.3.peg.609"/>
<dbReference type="Proteomes" id="UP000070174">
    <property type="component" value="Unassembled WGS sequence"/>
</dbReference>
<comment type="subcellular location">
    <subcellularLocation>
        <location evidence="1">Cell membrane</location>
        <topology evidence="1">Multi-pass membrane protein</topology>
    </subcellularLocation>
</comment>
<feature type="transmembrane region" description="Helical" evidence="7">
    <location>
        <begin position="196"/>
        <end position="219"/>
    </location>
</feature>
<feature type="transmembrane region" description="Helical" evidence="7">
    <location>
        <begin position="263"/>
        <end position="280"/>
    </location>
</feature>
<dbReference type="InterPro" id="IPR000620">
    <property type="entry name" value="EamA_dom"/>
</dbReference>
<evidence type="ECO:0000256" key="5">
    <source>
        <dbReference type="ARBA" id="ARBA00022989"/>
    </source>
</evidence>
<dbReference type="PANTHER" id="PTHR32322:SF18">
    <property type="entry name" value="S-ADENOSYLMETHIONINE_S-ADENOSYLHOMOCYSTEINE TRANSPORTER"/>
    <property type="match status" value="1"/>
</dbReference>
<proteinExistence type="inferred from homology"/>
<dbReference type="InterPro" id="IPR050638">
    <property type="entry name" value="AA-Vitamin_Transporters"/>
</dbReference>
<accession>A0A133PQU9</accession>
<keyword evidence="5 7" id="KW-1133">Transmembrane helix</keyword>
<organism evidence="9">
    <name type="scientific">Peptoniphilus harei</name>
    <dbReference type="NCBI Taxonomy" id="54005"/>
    <lineage>
        <taxon>Bacteria</taxon>
        <taxon>Bacillati</taxon>
        <taxon>Bacillota</taxon>
        <taxon>Tissierellia</taxon>
        <taxon>Tissierellales</taxon>
        <taxon>Peptoniphilaceae</taxon>
        <taxon>Peptoniphilus</taxon>
    </lineage>
</organism>
<evidence type="ECO:0000256" key="1">
    <source>
        <dbReference type="ARBA" id="ARBA00004651"/>
    </source>
</evidence>
<feature type="transmembrane region" description="Helical" evidence="7">
    <location>
        <begin position="111"/>
        <end position="134"/>
    </location>
</feature>
<dbReference type="InterPro" id="IPR037185">
    <property type="entry name" value="EmrE-like"/>
</dbReference>
<feature type="transmembrane region" description="Helical" evidence="7">
    <location>
        <begin position="54"/>
        <end position="73"/>
    </location>
</feature>
<evidence type="ECO:0000256" key="6">
    <source>
        <dbReference type="ARBA" id="ARBA00023136"/>
    </source>
</evidence>
<gene>
    <name evidence="9" type="ORF">HMPREF3229_00618</name>
</gene>
<feature type="transmembrane region" description="Helical" evidence="7">
    <location>
        <begin position="85"/>
        <end position="105"/>
    </location>
</feature>
<feature type="domain" description="EamA" evidence="8">
    <location>
        <begin position="170"/>
        <end position="303"/>
    </location>
</feature>
<dbReference type="AlphaFoldDB" id="A0A133PQU9"/>
<evidence type="ECO:0000256" key="2">
    <source>
        <dbReference type="ARBA" id="ARBA00007362"/>
    </source>
</evidence>
<dbReference type="SUPFAM" id="SSF103481">
    <property type="entry name" value="Multidrug resistance efflux transporter EmrE"/>
    <property type="match status" value="2"/>
</dbReference>
<dbReference type="Pfam" id="PF00892">
    <property type="entry name" value="EamA"/>
    <property type="match status" value="2"/>
</dbReference>
<feature type="transmembrane region" description="Helical" evidence="7">
    <location>
        <begin position="231"/>
        <end position="251"/>
    </location>
</feature>
<keyword evidence="6 7" id="KW-0472">Membrane</keyword>
<sequence length="305" mass="33508">MRWEGKMKLIKEKKWAIVFSLFAMLLWGSAIPLIKTTYIHANIMPDDTGGKILIAGIRFFMAGILTFIYFGLFNKEEVKKENINIKLILVLALLQTCLQYMFYYIGLSNTLGSLAAVIQASNAFITVVISVLLISEEKFTKRKLGALLVGSIGILIINLKGGGGFHFKLSGEGFVLIATTFNALSSVLIRKYGRNLNGFLLTASQFALGATPLIIIGAITHKSNVNFDFLLFLMLSYGAFISATAFTIWTFVLQTHSASEFGIYKLFIPIFGTILSILVLGEALTINIVLGLIFVLAGAIILNKK</sequence>
<feature type="transmembrane region" description="Helical" evidence="7">
    <location>
        <begin position="286"/>
        <end position="303"/>
    </location>
</feature>
<evidence type="ECO:0000256" key="4">
    <source>
        <dbReference type="ARBA" id="ARBA00022692"/>
    </source>
</evidence>
<reference evidence="9 10" key="1">
    <citation type="submission" date="2016-01" db="EMBL/GenBank/DDBJ databases">
        <authorList>
            <person name="Oliw E.H."/>
        </authorList>
    </citation>
    <scope>NUCLEOTIDE SEQUENCE [LARGE SCALE GENOMIC DNA]</scope>
    <source>
        <strain evidence="9 10">CMW7756A</strain>
    </source>
</reference>
<evidence type="ECO:0000313" key="10">
    <source>
        <dbReference type="Proteomes" id="UP000070174"/>
    </source>
</evidence>